<evidence type="ECO:0000313" key="2">
    <source>
        <dbReference type="EMBL" id="NDK57567.1"/>
    </source>
</evidence>
<name>A0A6B2H9V2_9BACT</name>
<protein>
    <submittedName>
        <fullName evidence="2">Uncharacterized protein</fullName>
    </submittedName>
</protein>
<evidence type="ECO:0000256" key="1">
    <source>
        <dbReference type="SAM" id="Phobius"/>
    </source>
</evidence>
<organism evidence="2 3">
    <name type="scientific">Pontibacter fetidus</name>
    <dbReference type="NCBI Taxonomy" id="2700082"/>
    <lineage>
        <taxon>Bacteria</taxon>
        <taxon>Pseudomonadati</taxon>
        <taxon>Bacteroidota</taxon>
        <taxon>Cytophagia</taxon>
        <taxon>Cytophagales</taxon>
        <taxon>Hymenobacteraceae</taxon>
        <taxon>Pontibacter</taxon>
    </lineage>
</organism>
<dbReference type="RefSeq" id="WP_162347625.1">
    <property type="nucleotide sequence ID" value="NZ_JAAEAA010000030.1"/>
</dbReference>
<feature type="transmembrane region" description="Helical" evidence="1">
    <location>
        <begin position="12"/>
        <end position="30"/>
    </location>
</feature>
<keyword evidence="1" id="KW-1133">Transmembrane helix</keyword>
<keyword evidence="3" id="KW-1185">Reference proteome</keyword>
<accession>A0A6B2H9V2</accession>
<keyword evidence="1" id="KW-0812">Transmembrane</keyword>
<gene>
    <name evidence="2" type="ORF">GWO68_16705</name>
</gene>
<proteinExistence type="predicted"/>
<evidence type="ECO:0000313" key="3">
    <source>
        <dbReference type="Proteomes" id="UP000478546"/>
    </source>
</evidence>
<dbReference type="EMBL" id="JAAEAA010000030">
    <property type="protein sequence ID" value="NDK57567.1"/>
    <property type="molecule type" value="Genomic_DNA"/>
</dbReference>
<dbReference type="AlphaFoldDB" id="A0A6B2H9V2"/>
<dbReference type="Proteomes" id="UP000478546">
    <property type="component" value="Unassembled WGS sequence"/>
</dbReference>
<reference evidence="2 3" key="1">
    <citation type="submission" date="2020-01" db="EMBL/GenBank/DDBJ databases">
        <authorList>
            <person name="Kim M.K."/>
        </authorList>
    </citation>
    <scope>NUCLEOTIDE SEQUENCE [LARGE SCALE GENOMIC DNA]</scope>
    <source>
        <strain evidence="2 3">BT213</strain>
    </source>
</reference>
<sequence length="132" mass="14939">MKKEPNSNLKFYVIVGILSLVFITLVRYFFPNMVKSSLCGKEQELKDVYLKGVVTLKYIDKPNHAAEVLLVHHLNGLEYKLYLAGDSSSLFNYAAVGDSIYKELGSMKVEVNRDGKVKPFIVAYGCEEFTTF</sequence>
<keyword evidence="1" id="KW-0472">Membrane</keyword>
<comment type="caution">
    <text evidence="2">The sequence shown here is derived from an EMBL/GenBank/DDBJ whole genome shotgun (WGS) entry which is preliminary data.</text>
</comment>